<gene>
    <name evidence="2" type="ORF">CYMTET_44998</name>
</gene>
<dbReference type="Pfam" id="PF02514">
    <property type="entry name" value="CobN-Mg_chel"/>
    <property type="match status" value="1"/>
</dbReference>
<organism evidence="2 3">
    <name type="scientific">Cymbomonas tetramitiformis</name>
    <dbReference type="NCBI Taxonomy" id="36881"/>
    <lineage>
        <taxon>Eukaryota</taxon>
        <taxon>Viridiplantae</taxon>
        <taxon>Chlorophyta</taxon>
        <taxon>Pyramimonadophyceae</taxon>
        <taxon>Pyramimonadales</taxon>
        <taxon>Pyramimonadaceae</taxon>
        <taxon>Cymbomonas</taxon>
    </lineage>
</organism>
<evidence type="ECO:0000313" key="2">
    <source>
        <dbReference type="EMBL" id="KAK3245426.1"/>
    </source>
</evidence>
<dbReference type="AlphaFoldDB" id="A0AAE0BZ32"/>
<accession>A0AAE0BZ32</accession>
<evidence type="ECO:0000259" key="1">
    <source>
        <dbReference type="Pfam" id="PF02514"/>
    </source>
</evidence>
<dbReference type="InterPro" id="IPR003672">
    <property type="entry name" value="CobN/Mg_chltase"/>
</dbReference>
<dbReference type="Proteomes" id="UP001190700">
    <property type="component" value="Unassembled WGS sequence"/>
</dbReference>
<reference evidence="2 3" key="1">
    <citation type="journal article" date="2015" name="Genome Biol. Evol.">
        <title>Comparative Genomics of a Bacterivorous Green Alga Reveals Evolutionary Causalities and Consequences of Phago-Mixotrophic Mode of Nutrition.</title>
        <authorList>
            <person name="Burns J.A."/>
            <person name="Paasch A."/>
            <person name="Narechania A."/>
            <person name="Kim E."/>
        </authorList>
    </citation>
    <scope>NUCLEOTIDE SEQUENCE [LARGE SCALE GENOMIC DNA]</scope>
    <source>
        <strain evidence="2 3">PLY_AMNH</strain>
    </source>
</reference>
<dbReference type="PANTHER" id="PTHR44119:SF1">
    <property type="entry name" value="MAGNESIUM-CHELATASE SUBUNIT CHLH, CHLOROPLASTIC"/>
    <property type="match status" value="1"/>
</dbReference>
<evidence type="ECO:0000313" key="3">
    <source>
        <dbReference type="Proteomes" id="UP001190700"/>
    </source>
</evidence>
<feature type="domain" description="CobN/magnesium chelatase" evidence="1">
    <location>
        <begin position="1"/>
        <end position="586"/>
    </location>
</feature>
<name>A0AAE0BZ32_9CHLO</name>
<protein>
    <submittedName>
        <fullName evidence="2">Magnesium chelatase</fullName>
    </submittedName>
</protein>
<sequence>YWNEGGKENVKEAFLYLVNQYFFKTNRAQEPVAVTPPIGLLHPRHKGYFTDAKEYLEWHKSNSSLPHDAPVVSLILYRKHVITKQDYIRQLIEYFEDEGLRPLPIFINGVEAHTVVRDMLTTSHEQQQRSQGAIEVPSLSKNAVHVDAIVNTIGFPLVGGPAGSMEGGRQAEVAKAILTAKNVPYLVAAPMLIQDMESWTRDGIGGLQSIVLYALPELDGAVDTVTLGGLVGDDIFLSGERVKALATRLRKWINLRRTPPSDRRIAVLLYGFPPGVGATGTAALLNVPKSLEAFFKSLKAAGYDLGNEDAIPDGEAVVDVLRAMDDERAVLKGRAGLQDLVANLDDSMTERLPNVTSGGDEVTPAQLQEWLTFPSEWGPSEWGPIPFLPSSTLMLDNLQRQWGDVRSYRGIKSAGAGQLVVPGVQLGNVWIGVQPVLGLEGDPMRLLFERDLTPHPQYAAFYKWLQNGLVADAVVHFGMHGTVEWLPGTPLGNTGFSWSDALLGPLPNVYVYAANNPSESIVAKRRGYGTIVSHNVPPYGRAGLYKQLAELKDLVNDAREAPDAAQSLREPILAALVGSGLQEDCPFGRAPPSPPRTSTRL</sequence>
<dbReference type="PANTHER" id="PTHR44119">
    <property type="entry name" value="MAGNESIUM-CHELATASE SUBUNIT CHLH, CHLOROPLASTIC"/>
    <property type="match status" value="1"/>
</dbReference>
<keyword evidence="3" id="KW-1185">Reference proteome</keyword>
<dbReference type="EMBL" id="LGRX02030655">
    <property type="protein sequence ID" value="KAK3245426.1"/>
    <property type="molecule type" value="Genomic_DNA"/>
</dbReference>
<proteinExistence type="predicted"/>
<feature type="non-terminal residue" evidence="2">
    <location>
        <position position="1"/>
    </location>
</feature>
<comment type="caution">
    <text evidence="2">The sequence shown here is derived from an EMBL/GenBank/DDBJ whole genome shotgun (WGS) entry which is preliminary data.</text>
</comment>